<dbReference type="InterPro" id="IPR010998">
    <property type="entry name" value="Integrase_recombinase_N"/>
</dbReference>
<dbReference type="InterPro" id="IPR050090">
    <property type="entry name" value="Tyrosine_recombinase_XerCD"/>
</dbReference>
<dbReference type="Proteomes" id="UP001525379">
    <property type="component" value="Unassembled WGS sequence"/>
</dbReference>
<proteinExistence type="inferred from homology"/>
<evidence type="ECO:0000259" key="5">
    <source>
        <dbReference type="PROSITE" id="PS51898"/>
    </source>
</evidence>
<dbReference type="PROSITE" id="PS51898">
    <property type="entry name" value="TYR_RECOMBINASE"/>
    <property type="match status" value="1"/>
</dbReference>
<dbReference type="PANTHER" id="PTHR30349:SF64">
    <property type="entry name" value="PROPHAGE INTEGRASE INTD-RELATED"/>
    <property type="match status" value="1"/>
</dbReference>
<evidence type="ECO:0000256" key="2">
    <source>
        <dbReference type="ARBA" id="ARBA00023125"/>
    </source>
</evidence>
<dbReference type="InterPro" id="IPR011010">
    <property type="entry name" value="DNA_brk_join_enz"/>
</dbReference>
<dbReference type="InterPro" id="IPR044068">
    <property type="entry name" value="CB"/>
</dbReference>
<comment type="caution">
    <text evidence="7">The sequence shown here is derived from an EMBL/GenBank/DDBJ whole genome shotgun (WGS) entry which is preliminary data.</text>
</comment>
<evidence type="ECO:0000256" key="3">
    <source>
        <dbReference type="ARBA" id="ARBA00023172"/>
    </source>
</evidence>
<dbReference type="RefSeq" id="WP_260104110.1">
    <property type="nucleotide sequence ID" value="NZ_JALXSQ010000013.1"/>
</dbReference>
<dbReference type="PANTHER" id="PTHR30349">
    <property type="entry name" value="PHAGE INTEGRASE-RELATED"/>
    <property type="match status" value="1"/>
</dbReference>
<accession>A0ABT2HWF8</accession>
<evidence type="ECO:0000256" key="4">
    <source>
        <dbReference type="PROSITE-ProRule" id="PRU01248"/>
    </source>
</evidence>
<dbReference type="CDD" id="cd01189">
    <property type="entry name" value="INT_ICEBs1_C_like"/>
    <property type="match status" value="1"/>
</dbReference>
<keyword evidence="3" id="KW-0233">DNA recombination</keyword>
<sequence>MAQILAYDTAKGRRWKVRYATPSGKDTTKRGFVTKRDATAFLSSLEVSKAKGEYVAPSGGRELVGDLYERWIMLKGTLKPSTLHSLRTAWKVHVEPVWSDRRIGTIQKSEVQAWVTDLHVNGGKSATVVLRAHGILAGVLDLAVDDGLIAANRARGVDLPRKGKGHHAYLSWEQVLTLAHEAGAHGDLVLFLATTGLRWGEAVALRGKHIDRQRRRVRVEQSAAQIGNDLVVGAPKTHERRTVPLTPSMLARMPLFMPEALVWPSSVGEMRKRPRHKTGWWDRAVERCRESDPSFPRVTPHDMRHTAASLAVSAGANVKALQRMLGHASAAMTLDQYADLFDDDLDAVADGLENFWVKNGSKAV</sequence>
<reference evidence="7 8" key="1">
    <citation type="submission" date="2022-04" db="EMBL/GenBank/DDBJ databases">
        <title>Human microbiome associated bacterial genomes.</title>
        <authorList>
            <person name="Sandstrom S."/>
            <person name="Salamzade R."/>
            <person name="Kalan L.R."/>
        </authorList>
    </citation>
    <scope>NUCLEOTIDE SEQUENCE [LARGE SCALE GENOMIC DNA]</scope>
    <source>
        <strain evidence="8">p3-SID1799</strain>
    </source>
</reference>
<feature type="domain" description="Tyr recombinase" evidence="5">
    <location>
        <begin position="165"/>
        <end position="350"/>
    </location>
</feature>
<dbReference type="Pfam" id="PF00589">
    <property type="entry name" value="Phage_integrase"/>
    <property type="match status" value="1"/>
</dbReference>
<dbReference type="EMBL" id="JALXSQ010000013">
    <property type="protein sequence ID" value="MCT2042651.1"/>
    <property type="molecule type" value="Genomic_DNA"/>
</dbReference>
<organism evidence="7 8">
    <name type="scientific">Pseudoclavibacter albus</name>
    <dbReference type="NCBI Taxonomy" id="272241"/>
    <lineage>
        <taxon>Bacteria</taxon>
        <taxon>Bacillati</taxon>
        <taxon>Actinomycetota</taxon>
        <taxon>Actinomycetes</taxon>
        <taxon>Micrococcales</taxon>
        <taxon>Microbacteriaceae</taxon>
        <taxon>Pseudoclavibacter</taxon>
    </lineage>
</organism>
<evidence type="ECO:0000256" key="1">
    <source>
        <dbReference type="ARBA" id="ARBA00008857"/>
    </source>
</evidence>
<keyword evidence="2 4" id="KW-0238">DNA-binding</keyword>
<evidence type="ECO:0000313" key="7">
    <source>
        <dbReference type="EMBL" id="MCT2042651.1"/>
    </source>
</evidence>
<dbReference type="InterPro" id="IPR002104">
    <property type="entry name" value="Integrase_catalytic"/>
</dbReference>
<dbReference type="Gene3D" id="1.10.150.130">
    <property type="match status" value="1"/>
</dbReference>
<dbReference type="SUPFAM" id="SSF56349">
    <property type="entry name" value="DNA breaking-rejoining enzymes"/>
    <property type="match status" value="1"/>
</dbReference>
<feature type="domain" description="Core-binding (CB)" evidence="6">
    <location>
        <begin position="62"/>
        <end position="144"/>
    </location>
</feature>
<comment type="similarity">
    <text evidence="1">Belongs to the 'phage' integrase family.</text>
</comment>
<keyword evidence="8" id="KW-1185">Reference proteome</keyword>
<dbReference type="PROSITE" id="PS51900">
    <property type="entry name" value="CB"/>
    <property type="match status" value="1"/>
</dbReference>
<protein>
    <submittedName>
        <fullName evidence="7">Site-specific integrase</fullName>
    </submittedName>
</protein>
<evidence type="ECO:0000259" key="6">
    <source>
        <dbReference type="PROSITE" id="PS51900"/>
    </source>
</evidence>
<name>A0ABT2HWF8_9MICO</name>
<gene>
    <name evidence="7" type="ORF">M3D15_04785</name>
</gene>
<dbReference type="InterPro" id="IPR013762">
    <property type="entry name" value="Integrase-like_cat_sf"/>
</dbReference>
<evidence type="ECO:0000313" key="8">
    <source>
        <dbReference type="Proteomes" id="UP001525379"/>
    </source>
</evidence>
<dbReference type="Gene3D" id="1.10.443.10">
    <property type="entry name" value="Intergrase catalytic core"/>
    <property type="match status" value="1"/>
</dbReference>